<dbReference type="PANTHER" id="PTHR48258">
    <property type="entry name" value="DUF4218 DOMAIN-CONTAINING PROTEIN-RELATED"/>
    <property type="match status" value="1"/>
</dbReference>
<keyword evidence="2" id="KW-1133">Transmembrane helix</keyword>
<reference evidence="3" key="1">
    <citation type="submission" date="2018-05" db="EMBL/GenBank/DDBJ databases">
        <title>Draft genome of Mucuna pruriens seed.</title>
        <authorList>
            <person name="Nnadi N.E."/>
            <person name="Vos R."/>
            <person name="Hasami M.H."/>
            <person name="Devisetty U.K."/>
            <person name="Aguiy J.C."/>
        </authorList>
    </citation>
    <scope>NUCLEOTIDE SEQUENCE [LARGE SCALE GENOMIC DNA]</scope>
    <source>
        <strain evidence="3">JCA_2017</strain>
    </source>
</reference>
<dbReference type="EMBL" id="QJKJ01005645">
    <property type="protein sequence ID" value="RDX89525.1"/>
    <property type="molecule type" value="Genomic_DNA"/>
</dbReference>
<dbReference type="Proteomes" id="UP000257109">
    <property type="component" value="Unassembled WGS sequence"/>
</dbReference>
<proteinExistence type="predicted"/>
<keyword evidence="2" id="KW-0812">Transmembrane</keyword>
<name>A0A371GG35_MUCPR</name>
<dbReference type="OrthoDB" id="1430186at2759"/>
<keyword evidence="2" id="KW-0472">Membrane</keyword>
<comment type="caution">
    <text evidence="3">The sequence shown here is derived from an EMBL/GenBank/DDBJ whole genome shotgun (WGS) entry which is preliminary data.</text>
</comment>
<feature type="region of interest" description="Disordered" evidence="1">
    <location>
        <begin position="423"/>
        <end position="461"/>
    </location>
</feature>
<evidence type="ECO:0000256" key="1">
    <source>
        <dbReference type="SAM" id="MobiDB-lite"/>
    </source>
</evidence>
<evidence type="ECO:0000313" key="3">
    <source>
        <dbReference type="EMBL" id="RDX89525.1"/>
    </source>
</evidence>
<feature type="transmembrane region" description="Helical" evidence="2">
    <location>
        <begin position="72"/>
        <end position="93"/>
    </location>
</feature>
<keyword evidence="4" id="KW-1185">Reference proteome</keyword>
<organism evidence="3 4">
    <name type="scientific">Mucuna pruriens</name>
    <name type="common">Velvet bean</name>
    <name type="synonym">Dolichos pruriens</name>
    <dbReference type="NCBI Taxonomy" id="157652"/>
    <lineage>
        <taxon>Eukaryota</taxon>
        <taxon>Viridiplantae</taxon>
        <taxon>Streptophyta</taxon>
        <taxon>Embryophyta</taxon>
        <taxon>Tracheophyta</taxon>
        <taxon>Spermatophyta</taxon>
        <taxon>Magnoliopsida</taxon>
        <taxon>eudicotyledons</taxon>
        <taxon>Gunneridae</taxon>
        <taxon>Pentapetalae</taxon>
        <taxon>rosids</taxon>
        <taxon>fabids</taxon>
        <taxon>Fabales</taxon>
        <taxon>Fabaceae</taxon>
        <taxon>Papilionoideae</taxon>
        <taxon>50 kb inversion clade</taxon>
        <taxon>NPAAA clade</taxon>
        <taxon>indigoferoid/millettioid clade</taxon>
        <taxon>Phaseoleae</taxon>
        <taxon>Mucuna</taxon>
    </lineage>
</organism>
<dbReference type="AlphaFoldDB" id="A0A371GG35"/>
<feature type="compositionally biased region" description="Polar residues" evidence="1">
    <location>
        <begin position="426"/>
        <end position="441"/>
    </location>
</feature>
<sequence length="461" mass="53687">MTRQQRKIFFTTLNNTKIFALKSHDCHILIQHLLPLAIRNILPDNCCVGKVLLELCYKRLNILDLDKLQHQILLTLSYLKILLPSLFFTVMMLGHLKSFMRNRAHYQKKLSQGRIEVDVLMVVPMIIKHLKSFTSRNFINFHSYLIRENTSILIFATKLSKQSYVEYIICVNSKHLLRGRQKNQKLLAIELEKIVSEEFGDWFLHRVTNPNITNVMPDEIKYLARGPMTIARRYTAYNINGYKYRTLMGRDEASCVASKANAILRLANLRYYRKFEDIIELNYYGVSEQILHKGCLTIYFSEFFSQCIHKCEHKEDDPYIEALQAQMIYYVDDECCCPHMSRDLYDMGEVREDITFEIENGVDDEFVTISHVENQLQGDANICLVVHLTKPSLFEYHILTHVQVVMPPKANRLKNIAPQAHPLPMESSQTFVPPLSPNQQPHIPPMAPTQQSYIPPKTHIP</sequence>
<feature type="non-terminal residue" evidence="3">
    <location>
        <position position="1"/>
    </location>
</feature>
<evidence type="ECO:0000313" key="4">
    <source>
        <dbReference type="Proteomes" id="UP000257109"/>
    </source>
</evidence>
<dbReference type="PANTHER" id="PTHR48258:SF12">
    <property type="entry name" value="TRANSPOSON PROTEIN, CACTA, EN_SPM SUB-CLASS"/>
    <property type="match status" value="1"/>
</dbReference>
<protein>
    <submittedName>
        <fullName evidence="3">Uncharacterized protein</fullName>
    </submittedName>
</protein>
<evidence type="ECO:0000256" key="2">
    <source>
        <dbReference type="SAM" id="Phobius"/>
    </source>
</evidence>
<gene>
    <name evidence="3" type="ORF">CR513_28736</name>
</gene>
<accession>A0A371GG35</accession>